<protein>
    <submittedName>
        <fullName evidence="1">Uncharacterized protein</fullName>
    </submittedName>
</protein>
<sequence>MRFGLLSIVELREQPFVSLLIYETDEQGISALIADIIKPYGDFIDLLDDLHDFQINQAETDSQALYRDLVNVKFPVIYRREIEDTRRAVKQSEAMLVELYELDKEVEQDAPVLPAWRLWCIDKLERLIKLLQTKGVKTNAN</sequence>
<evidence type="ECO:0000313" key="1">
    <source>
        <dbReference type="EMBL" id="RUL51106.1"/>
    </source>
</evidence>
<dbReference type="Proteomes" id="UP000287910">
    <property type="component" value="Unassembled WGS sequence"/>
</dbReference>
<accession>A0A3S0RUX8</accession>
<comment type="caution">
    <text evidence="1">The sequence shown here is derived from an EMBL/GenBank/DDBJ whole genome shotgun (WGS) entry which is preliminary data.</text>
</comment>
<dbReference type="RefSeq" id="WP_126659595.1">
    <property type="nucleotide sequence ID" value="NZ_RYYR01000017.1"/>
</dbReference>
<dbReference type="AlphaFoldDB" id="A0A3S0RUX8"/>
<organism evidence="1 2">
    <name type="scientific">Lysinibacillus antri</name>
    <dbReference type="NCBI Taxonomy" id="2498145"/>
    <lineage>
        <taxon>Bacteria</taxon>
        <taxon>Bacillati</taxon>
        <taxon>Bacillota</taxon>
        <taxon>Bacilli</taxon>
        <taxon>Bacillales</taxon>
        <taxon>Bacillaceae</taxon>
        <taxon>Lysinibacillus</taxon>
    </lineage>
</organism>
<evidence type="ECO:0000313" key="2">
    <source>
        <dbReference type="Proteomes" id="UP000287910"/>
    </source>
</evidence>
<reference evidence="1 2" key="1">
    <citation type="submission" date="2018-12" db="EMBL/GenBank/DDBJ databases">
        <title>Lysinibacillus antri sp. nov., isolated from a cave soil.</title>
        <authorList>
            <person name="Narsing Rao M.P."/>
            <person name="Zhang H."/>
            <person name="Dong Z.-Y."/>
            <person name="Niu X.-K."/>
            <person name="Zhang K."/>
            <person name="Fang B.-Z."/>
            <person name="Kang Y.-Q."/>
            <person name="Xiao M."/>
            <person name="Li W.-J."/>
        </authorList>
    </citation>
    <scope>NUCLEOTIDE SEQUENCE [LARGE SCALE GENOMIC DNA]</scope>
    <source>
        <strain evidence="1 2">SYSU K30002</strain>
    </source>
</reference>
<dbReference type="EMBL" id="RYYR01000017">
    <property type="protein sequence ID" value="RUL51106.1"/>
    <property type="molecule type" value="Genomic_DNA"/>
</dbReference>
<proteinExistence type="predicted"/>
<gene>
    <name evidence="1" type="ORF">EK386_12925</name>
</gene>
<name>A0A3S0RUX8_9BACI</name>
<keyword evidence="2" id="KW-1185">Reference proteome</keyword>